<evidence type="ECO:0000313" key="2">
    <source>
        <dbReference type="Proteomes" id="UP000663842"/>
    </source>
</evidence>
<dbReference type="AlphaFoldDB" id="A0A820QFM8"/>
<sequence>MLLSSVFGFATEGQMSEVTRKVNLVAHAMHYSNVAIIDIQHDQKTLSNEMAEVQKQINQLNQYARQNSQITTIMHKLIVLKLQMD</sequence>
<feature type="non-terminal residue" evidence="1">
    <location>
        <position position="85"/>
    </location>
</feature>
<name>A0A820QFM8_9BILA</name>
<accession>A0A820QFM8</accession>
<proteinExistence type="predicted"/>
<evidence type="ECO:0000313" key="1">
    <source>
        <dbReference type="EMBL" id="CAF4420957.1"/>
    </source>
</evidence>
<protein>
    <submittedName>
        <fullName evidence="1">Uncharacterized protein</fullName>
    </submittedName>
</protein>
<gene>
    <name evidence="1" type="ORF">UXM345_LOCUS38754</name>
</gene>
<reference evidence="1" key="1">
    <citation type="submission" date="2021-02" db="EMBL/GenBank/DDBJ databases">
        <authorList>
            <person name="Nowell W R."/>
        </authorList>
    </citation>
    <scope>NUCLEOTIDE SEQUENCE</scope>
</reference>
<comment type="caution">
    <text evidence="1">The sequence shown here is derived from an EMBL/GenBank/DDBJ whole genome shotgun (WGS) entry which is preliminary data.</text>
</comment>
<organism evidence="1 2">
    <name type="scientific">Rotaria magnacalcarata</name>
    <dbReference type="NCBI Taxonomy" id="392030"/>
    <lineage>
        <taxon>Eukaryota</taxon>
        <taxon>Metazoa</taxon>
        <taxon>Spiralia</taxon>
        <taxon>Gnathifera</taxon>
        <taxon>Rotifera</taxon>
        <taxon>Eurotatoria</taxon>
        <taxon>Bdelloidea</taxon>
        <taxon>Philodinida</taxon>
        <taxon>Philodinidae</taxon>
        <taxon>Rotaria</taxon>
    </lineage>
</organism>
<dbReference type="EMBL" id="CAJOBF010031500">
    <property type="protein sequence ID" value="CAF4420957.1"/>
    <property type="molecule type" value="Genomic_DNA"/>
</dbReference>
<dbReference type="Proteomes" id="UP000663842">
    <property type="component" value="Unassembled WGS sequence"/>
</dbReference>